<proteinExistence type="inferred from homology"/>
<evidence type="ECO:0000313" key="8">
    <source>
        <dbReference type="EMBL" id="PIV25099.1"/>
    </source>
</evidence>
<dbReference type="GO" id="GO:0004222">
    <property type="term" value="F:metalloendopeptidase activity"/>
    <property type="evidence" value="ECO:0007669"/>
    <property type="project" value="InterPro"/>
</dbReference>
<comment type="caution">
    <text evidence="8">The sequence shown here is derived from an EMBL/GenBank/DDBJ whole genome shotgun (WGS) entry which is preliminary data.</text>
</comment>
<evidence type="ECO:0000256" key="5">
    <source>
        <dbReference type="ARBA" id="ARBA00022759"/>
    </source>
</evidence>
<protein>
    <submittedName>
        <fullName evidence="8">rRNA maturation RNase YbeY</fullName>
    </submittedName>
</protein>
<dbReference type="GO" id="GO:0004519">
    <property type="term" value="F:endonuclease activity"/>
    <property type="evidence" value="ECO:0007669"/>
    <property type="project" value="UniProtKB-KW"/>
</dbReference>
<keyword evidence="3" id="KW-0540">Nuclease</keyword>
<dbReference type="SUPFAM" id="SSF55486">
    <property type="entry name" value="Metalloproteases ('zincins'), catalytic domain"/>
    <property type="match status" value="1"/>
</dbReference>
<organism evidence="8 9">
    <name type="scientific">Candidatus Berkelbacteria bacterium CG03_land_8_20_14_0_80_40_36</name>
    <dbReference type="NCBI Taxonomy" id="1974509"/>
    <lineage>
        <taxon>Bacteria</taxon>
        <taxon>Candidatus Berkelbacteria</taxon>
    </lineage>
</organism>
<keyword evidence="4" id="KW-0479">Metal-binding</keyword>
<dbReference type="Gene3D" id="3.40.390.30">
    <property type="entry name" value="Metalloproteases ('zincins'), catalytic domain"/>
    <property type="match status" value="1"/>
</dbReference>
<dbReference type="InterPro" id="IPR002036">
    <property type="entry name" value="YbeY"/>
</dbReference>
<dbReference type="Pfam" id="PF02130">
    <property type="entry name" value="YbeY"/>
    <property type="match status" value="1"/>
</dbReference>
<reference evidence="9" key="1">
    <citation type="submission" date="2017-09" db="EMBL/GenBank/DDBJ databases">
        <title>Depth-based differentiation of microbial function through sediment-hosted aquifers and enrichment of novel symbionts in the deep terrestrial subsurface.</title>
        <authorList>
            <person name="Probst A.J."/>
            <person name="Ladd B."/>
            <person name="Jarett J.K."/>
            <person name="Geller-Mcgrath D.E."/>
            <person name="Sieber C.M.K."/>
            <person name="Emerson J.B."/>
            <person name="Anantharaman K."/>
            <person name="Thomas B.C."/>
            <person name="Malmstrom R."/>
            <person name="Stieglmeier M."/>
            <person name="Klingl A."/>
            <person name="Woyke T."/>
            <person name="Ryan C.M."/>
            <person name="Banfield J.F."/>
        </authorList>
    </citation>
    <scope>NUCLEOTIDE SEQUENCE [LARGE SCALE GENOMIC DNA]</scope>
</reference>
<dbReference type="GO" id="GO:0046872">
    <property type="term" value="F:metal ion binding"/>
    <property type="evidence" value="ECO:0007669"/>
    <property type="project" value="UniProtKB-KW"/>
</dbReference>
<evidence type="ECO:0000256" key="7">
    <source>
        <dbReference type="ARBA" id="ARBA00022833"/>
    </source>
</evidence>
<name>A0A2M7CHI7_9BACT</name>
<dbReference type="NCBIfam" id="TIGR00043">
    <property type="entry name" value="rRNA maturation RNase YbeY"/>
    <property type="match status" value="1"/>
</dbReference>
<dbReference type="GO" id="GO:0006364">
    <property type="term" value="P:rRNA processing"/>
    <property type="evidence" value="ECO:0007669"/>
    <property type="project" value="InterPro"/>
</dbReference>
<evidence type="ECO:0000256" key="2">
    <source>
        <dbReference type="ARBA" id="ARBA00010875"/>
    </source>
</evidence>
<dbReference type="InterPro" id="IPR023091">
    <property type="entry name" value="MetalPrtase_cat_dom_sf_prd"/>
</dbReference>
<evidence type="ECO:0000256" key="6">
    <source>
        <dbReference type="ARBA" id="ARBA00022801"/>
    </source>
</evidence>
<evidence type="ECO:0000256" key="3">
    <source>
        <dbReference type="ARBA" id="ARBA00022722"/>
    </source>
</evidence>
<dbReference type="EMBL" id="PEUM01000099">
    <property type="protein sequence ID" value="PIV25099.1"/>
    <property type="molecule type" value="Genomic_DNA"/>
</dbReference>
<sequence>MIYWHNRTKYNLTQETKSKTGQISRALLADSKKHFIIDVSIVSRTEIKKLNQKYRQKDQATDVLSFSVFNNLSEIAKIDAPALLGEIVICADFVKIENDLTRLFEHGLNHLIGKHHQE</sequence>
<dbReference type="Proteomes" id="UP000229966">
    <property type="component" value="Unassembled WGS sequence"/>
</dbReference>
<gene>
    <name evidence="8" type="primary">ybeY</name>
    <name evidence="8" type="ORF">COS38_03480</name>
</gene>
<keyword evidence="5" id="KW-0255">Endonuclease</keyword>
<keyword evidence="6" id="KW-0378">Hydrolase</keyword>
<evidence type="ECO:0000256" key="4">
    <source>
        <dbReference type="ARBA" id="ARBA00022723"/>
    </source>
</evidence>
<evidence type="ECO:0000313" key="9">
    <source>
        <dbReference type="Proteomes" id="UP000229966"/>
    </source>
</evidence>
<comment type="similarity">
    <text evidence="2">Belongs to the endoribonuclease YbeY family.</text>
</comment>
<keyword evidence="7" id="KW-0862">Zinc</keyword>
<accession>A0A2M7CHI7</accession>
<comment type="cofactor">
    <cofactor evidence="1">
        <name>Zn(2+)</name>
        <dbReference type="ChEBI" id="CHEBI:29105"/>
    </cofactor>
</comment>
<dbReference type="AlphaFoldDB" id="A0A2M7CHI7"/>
<evidence type="ECO:0000256" key="1">
    <source>
        <dbReference type="ARBA" id="ARBA00001947"/>
    </source>
</evidence>